<dbReference type="Gene3D" id="1.25.40.10">
    <property type="entry name" value="Tetratricopeptide repeat domain"/>
    <property type="match status" value="1"/>
</dbReference>
<gene>
    <name evidence="2" type="ORF">AB2B41_07830</name>
</gene>
<evidence type="ECO:0000259" key="1">
    <source>
        <dbReference type="PROSITE" id="PS50125"/>
    </source>
</evidence>
<evidence type="ECO:0000313" key="3">
    <source>
        <dbReference type="Proteomes" id="UP001556098"/>
    </source>
</evidence>
<dbReference type="RefSeq" id="WP_367877216.1">
    <property type="nucleotide sequence ID" value="NZ_JBFNXX010000005.1"/>
</dbReference>
<evidence type="ECO:0000313" key="2">
    <source>
        <dbReference type="EMBL" id="MEW9919507.1"/>
    </source>
</evidence>
<accession>A0ABV3RKL0</accession>
<dbReference type="CDD" id="cd07302">
    <property type="entry name" value="CHD"/>
    <property type="match status" value="1"/>
</dbReference>
<dbReference type="Gene3D" id="3.30.70.1230">
    <property type="entry name" value="Nucleotide cyclase"/>
    <property type="match status" value="1"/>
</dbReference>
<organism evidence="2 3">
    <name type="scientific">Sulfitobacter sediminis</name>
    <dbReference type="NCBI Taxonomy" id="3234186"/>
    <lineage>
        <taxon>Bacteria</taxon>
        <taxon>Pseudomonadati</taxon>
        <taxon>Pseudomonadota</taxon>
        <taxon>Alphaproteobacteria</taxon>
        <taxon>Rhodobacterales</taxon>
        <taxon>Roseobacteraceae</taxon>
        <taxon>Sulfitobacter</taxon>
    </lineage>
</organism>
<dbReference type="InterPro" id="IPR029787">
    <property type="entry name" value="Nucleotide_cyclase"/>
</dbReference>
<keyword evidence="3" id="KW-1185">Reference proteome</keyword>
<dbReference type="SUPFAM" id="SSF48452">
    <property type="entry name" value="TPR-like"/>
    <property type="match status" value="1"/>
</dbReference>
<dbReference type="EMBL" id="JBFNXX010000005">
    <property type="protein sequence ID" value="MEW9919507.1"/>
    <property type="molecule type" value="Genomic_DNA"/>
</dbReference>
<dbReference type="PANTHER" id="PTHR43081:SF19">
    <property type="entry name" value="PH-SENSITIVE ADENYLATE CYCLASE RV1264"/>
    <property type="match status" value="1"/>
</dbReference>
<name>A0ABV3RKL0_9RHOB</name>
<dbReference type="Gene3D" id="3.40.50.10610">
    <property type="entry name" value="ABC-type transport auxiliary lipoprotein component"/>
    <property type="match status" value="1"/>
</dbReference>
<feature type="domain" description="Guanylate cyclase" evidence="1">
    <location>
        <begin position="7"/>
        <end position="115"/>
    </location>
</feature>
<dbReference type="InterPro" id="IPR050697">
    <property type="entry name" value="Adenylyl/Guanylyl_Cyclase_3/4"/>
</dbReference>
<dbReference type="InterPro" id="IPR011990">
    <property type="entry name" value="TPR-like_helical_dom_sf"/>
</dbReference>
<comment type="caution">
    <text evidence="2">The sequence shown here is derived from an EMBL/GenBank/DDBJ whole genome shotgun (WGS) entry which is preliminary data.</text>
</comment>
<dbReference type="SUPFAM" id="SSF55073">
    <property type="entry name" value="Nucleotide cyclase"/>
    <property type="match status" value="1"/>
</dbReference>
<sequence length="574" mass="63544">MKRRLATILVADAVASTAAMEADEEAAVALIERHFQAFSKTMSNYGGRVFSNAGDSLLVEFDSPINALRATLEARAQLAAEGQDNAMRFGLNLADVVVVGDDLRGDGVNIAARLQSAAAPGEVLASETVFNNVRRNSPCTFHEPETLELKGISEPLVVYRVKAIMNRHLYQIDSTRPEAKVSRRPNSVAVAPFSVASSADEDQSFLAEGFTEDLILELSRVRDLFVVSRTAADVLRGRDPVEIGTKAGVGYVLSGSVRKLGSKVRLNISLTSTKDGAVIWSDRIQRPFDEILDVMDDITSRVAATVFGRIEQAELDAAKIKRPGSMSAYEQYLRGLELHRLGGVTLDLFRDAMQWFDQAIQTDATFSRAYSMRVCSASNLADFDVEEGQRQIEKALTLDPNDPEAHRIMGMMQLRIHRNFDAARRHFERSMQLAPSNAYIIGRAAAFYIFDGDPIEGLRLLDRAEAMDPFLPVWVTEERIAALYCLGRYDEMMATAKALPFQTRRSRIYRVAVHMKQGEKEEAERLVATLLVDDPQINSDFIVFEDMYRDESIIDELVTSAQTAGLPGGVAVFA</sequence>
<protein>
    <submittedName>
        <fullName evidence="2">Adenylate/guanylate cyclase domain-containing protein</fullName>
    </submittedName>
</protein>
<proteinExistence type="predicted"/>
<dbReference type="PANTHER" id="PTHR43081">
    <property type="entry name" value="ADENYLATE CYCLASE, TERMINAL-DIFFERENTIATION SPECIFIC-RELATED"/>
    <property type="match status" value="1"/>
</dbReference>
<dbReference type="PROSITE" id="PS50125">
    <property type="entry name" value="GUANYLATE_CYCLASE_2"/>
    <property type="match status" value="1"/>
</dbReference>
<dbReference type="Proteomes" id="UP001556098">
    <property type="component" value="Unassembled WGS sequence"/>
</dbReference>
<dbReference type="InterPro" id="IPR001054">
    <property type="entry name" value="A/G_cyclase"/>
</dbReference>
<reference evidence="2 3" key="1">
    <citation type="submission" date="2024-07" db="EMBL/GenBank/DDBJ databases">
        <title>Marimonas sp.nov., isolated from tidal-flat sediment.</title>
        <authorList>
            <person name="Jayan J.N."/>
            <person name="Lee S.S."/>
        </authorList>
    </citation>
    <scope>NUCLEOTIDE SEQUENCE [LARGE SCALE GENOMIC DNA]</scope>
    <source>
        <strain evidence="2 3">MJW-29</strain>
    </source>
</reference>